<dbReference type="InterPro" id="IPR022672">
    <property type="entry name" value="Hexokinase_N"/>
</dbReference>
<dbReference type="GO" id="GO:0004340">
    <property type="term" value="F:glucokinase activity"/>
    <property type="evidence" value="ECO:0007669"/>
    <property type="project" value="TreeGrafter"/>
</dbReference>
<keyword evidence="1" id="KW-0324">Glycolysis</keyword>
<dbReference type="GO" id="GO:0008865">
    <property type="term" value="F:fructokinase activity"/>
    <property type="evidence" value="ECO:0007669"/>
    <property type="project" value="TreeGrafter"/>
</dbReference>
<gene>
    <name evidence="3" type="ORF">CEY00_Acc04554</name>
</gene>
<dbReference type="SUPFAM" id="SSF53067">
    <property type="entry name" value="Actin-like ATPase domain"/>
    <property type="match status" value="1"/>
</dbReference>
<dbReference type="PANTHER" id="PTHR19443">
    <property type="entry name" value="HEXOKINASE"/>
    <property type="match status" value="1"/>
</dbReference>
<dbReference type="OrthoDB" id="419537at2759"/>
<dbReference type="Gramene" id="PSS31258">
    <property type="protein sequence ID" value="PSS31258"/>
    <property type="gene ID" value="CEY00_Acc04554"/>
</dbReference>
<evidence type="ECO:0000313" key="3">
    <source>
        <dbReference type="EMBL" id="PSS31258.1"/>
    </source>
</evidence>
<keyword evidence="1" id="KW-0808">Transferase</keyword>
<dbReference type="InterPro" id="IPR001312">
    <property type="entry name" value="Hexokinase"/>
</dbReference>
<protein>
    <recommendedName>
        <fullName evidence="1">Phosphotransferase</fullName>
        <ecNumber evidence="1">2.7.1.-</ecNumber>
    </recommendedName>
</protein>
<dbReference type="Proteomes" id="UP000241394">
    <property type="component" value="Chromosome LG4"/>
</dbReference>
<keyword evidence="1 3" id="KW-0418">Kinase</keyword>
<name>A0A2R6RML0_ACTCC</name>
<keyword evidence="4" id="KW-1185">Reference proteome</keyword>
<reference evidence="3 4" key="1">
    <citation type="submission" date="2017-07" db="EMBL/GenBank/DDBJ databases">
        <title>An improved, manually edited Actinidia chinensis var. chinensis (kiwifruit) genome highlights the challenges associated with draft genomes and gene prediction in plants.</title>
        <authorList>
            <person name="Pilkington S."/>
            <person name="Crowhurst R."/>
            <person name="Hilario E."/>
            <person name="Nardozza S."/>
            <person name="Fraser L."/>
            <person name="Peng Y."/>
            <person name="Gunaseelan K."/>
            <person name="Simpson R."/>
            <person name="Tahir J."/>
            <person name="Deroles S."/>
            <person name="Templeton K."/>
            <person name="Luo Z."/>
            <person name="Davy M."/>
            <person name="Cheng C."/>
            <person name="Mcneilage M."/>
            <person name="Scaglione D."/>
            <person name="Liu Y."/>
            <person name="Zhang Q."/>
            <person name="Datson P."/>
            <person name="De Silva N."/>
            <person name="Gardiner S."/>
            <person name="Bassett H."/>
            <person name="Chagne D."/>
            <person name="Mccallum J."/>
            <person name="Dzierzon H."/>
            <person name="Deng C."/>
            <person name="Wang Y.-Y."/>
            <person name="Barron N."/>
            <person name="Manako K."/>
            <person name="Bowen J."/>
            <person name="Foster T."/>
            <person name="Erridge Z."/>
            <person name="Tiffin H."/>
            <person name="Waite C."/>
            <person name="Davies K."/>
            <person name="Grierson E."/>
            <person name="Laing W."/>
            <person name="Kirk R."/>
            <person name="Chen X."/>
            <person name="Wood M."/>
            <person name="Montefiori M."/>
            <person name="Brummell D."/>
            <person name="Schwinn K."/>
            <person name="Catanach A."/>
            <person name="Fullerton C."/>
            <person name="Li D."/>
            <person name="Meiyalaghan S."/>
            <person name="Nieuwenhuizen N."/>
            <person name="Read N."/>
            <person name="Prakash R."/>
            <person name="Hunter D."/>
            <person name="Zhang H."/>
            <person name="Mckenzie M."/>
            <person name="Knabel M."/>
            <person name="Harris A."/>
            <person name="Allan A."/>
            <person name="Chen A."/>
            <person name="Janssen B."/>
            <person name="Plunkett B."/>
            <person name="Dwamena C."/>
            <person name="Voogd C."/>
            <person name="Leif D."/>
            <person name="Lafferty D."/>
            <person name="Souleyre E."/>
            <person name="Varkonyi-Gasic E."/>
            <person name="Gambi F."/>
            <person name="Hanley J."/>
            <person name="Yao J.-L."/>
            <person name="Cheung J."/>
            <person name="David K."/>
            <person name="Warren B."/>
            <person name="Marsh K."/>
            <person name="Snowden K."/>
            <person name="Lin-Wang K."/>
            <person name="Brian L."/>
            <person name="Martinez-Sanchez M."/>
            <person name="Wang M."/>
            <person name="Ileperuma N."/>
            <person name="Macnee N."/>
            <person name="Campin R."/>
            <person name="Mcatee P."/>
            <person name="Drummond R."/>
            <person name="Espley R."/>
            <person name="Ireland H."/>
            <person name="Wu R."/>
            <person name="Atkinson R."/>
            <person name="Karunairetnam S."/>
            <person name="Bulley S."/>
            <person name="Chunkath S."/>
            <person name="Hanley Z."/>
            <person name="Storey R."/>
            <person name="Thrimawithana A."/>
            <person name="Thomson S."/>
            <person name="David C."/>
            <person name="Testolin R."/>
        </authorList>
    </citation>
    <scope>NUCLEOTIDE SEQUENCE [LARGE SCALE GENOMIC DNA]</scope>
    <source>
        <strain evidence="4">cv. Red5</strain>
        <tissue evidence="3">Young leaf</tissue>
    </source>
</reference>
<comment type="caution">
    <text evidence="3">The sequence shown here is derived from an EMBL/GenBank/DDBJ whole genome shotgun (WGS) entry which is preliminary data.</text>
</comment>
<keyword evidence="1" id="KW-0067">ATP-binding</keyword>
<dbReference type="STRING" id="1590841.A0A2R6RML0"/>
<dbReference type="PANTHER" id="PTHR19443:SF63">
    <property type="entry name" value="HEXOKINASE-LIKE 1 PROTEIN-RELATED"/>
    <property type="match status" value="1"/>
</dbReference>
<dbReference type="Gene3D" id="3.30.420.40">
    <property type="match status" value="1"/>
</dbReference>
<dbReference type="GO" id="GO:0006096">
    <property type="term" value="P:glycolytic process"/>
    <property type="evidence" value="ECO:0007669"/>
    <property type="project" value="UniProtKB-KW"/>
</dbReference>
<dbReference type="GO" id="GO:0005524">
    <property type="term" value="F:ATP binding"/>
    <property type="evidence" value="ECO:0007669"/>
    <property type="project" value="UniProtKB-UniRule"/>
</dbReference>
<dbReference type="AlphaFoldDB" id="A0A2R6RML0"/>
<evidence type="ECO:0000256" key="1">
    <source>
        <dbReference type="RuleBase" id="RU362007"/>
    </source>
</evidence>
<organism evidence="3 4">
    <name type="scientific">Actinidia chinensis var. chinensis</name>
    <name type="common">Chinese soft-hair kiwi</name>
    <dbReference type="NCBI Taxonomy" id="1590841"/>
    <lineage>
        <taxon>Eukaryota</taxon>
        <taxon>Viridiplantae</taxon>
        <taxon>Streptophyta</taxon>
        <taxon>Embryophyta</taxon>
        <taxon>Tracheophyta</taxon>
        <taxon>Spermatophyta</taxon>
        <taxon>Magnoliopsida</taxon>
        <taxon>eudicotyledons</taxon>
        <taxon>Gunneridae</taxon>
        <taxon>Pentapetalae</taxon>
        <taxon>asterids</taxon>
        <taxon>Ericales</taxon>
        <taxon>Actinidiaceae</taxon>
        <taxon>Actinidia</taxon>
    </lineage>
</organism>
<evidence type="ECO:0000259" key="2">
    <source>
        <dbReference type="Pfam" id="PF00349"/>
    </source>
</evidence>
<dbReference type="InParanoid" id="A0A2R6RML0"/>
<accession>A0A2R6RML0</accession>
<comment type="similarity">
    <text evidence="1">Belongs to the hexokinase family.</text>
</comment>
<dbReference type="EMBL" id="NKQK01000004">
    <property type="protein sequence ID" value="PSS31258.1"/>
    <property type="molecule type" value="Genomic_DNA"/>
</dbReference>
<dbReference type="GO" id="GO:0005739">
    <property type="term" value="C:mitochondrion"/>
    <property type="evidence" value="ECO:0007669"/>
    <property type="project" value="TreeGrafter"/>
</dbReference>
<sequence>MYNLYGTYKLTGMYHNFLHVLACFDGKSYGTYKLENMTFASSFTALSYLEISFFTKEKKNTCNDSNFIWCTRNEKGLFYALDLGGTNFQVLRVQLGGKDERVVATEFEQVSIPQELMFGTSEVCLFIIFAKCLIRIHFVN</sequence>
<dbReference type="GO" id="GO:0006006">
    <property type="term" value="P:glucose metabolic process"/>
    <property type="evidence" value="ECO:0007669"/>
    <property type="project" value="TreeGrafter"/>
</dbReference>
<proteinExistence type="inferred from homology"/>
<dbReference type="GO" id="GO:0001678">
    <property type="term" value="P:intracellular glucose homeostasis"/>
    <property type="evidence" value="ECO:0007669"/>
    <property type="project" value="InterPro"/>
</dbReference>
<feature type="domain" description="Hexokinase N-terminal" evidence="2">
    <location>
        <begin position="70"/>
        <end position="133"/>
    </location>
</feature>
<dbReference type="GO" id="GO:0005829">
    <property type="term" value="C:cytosol"/>
    <property type="evidence" value="ECO:0007669"/>
    <property type="project" value="TreeGrafter"/>
</dbReference>
<dbReference type="InterPro" id="IPR043129">
    <property type="entry name" value="ATPase_NBD"/>
</dbReference>
<dbReference type="EC" id="2.7.1.-" evidence="1"/>
<dbReference type="Pfam" id="PF00349">
    <property type="entry name" value="Hexokinase_1"/>
    <property type="match status" value="1"/>
</dbReference>
<reference evidence="4" key="2">
    <citation type="journal article" date="2018" name="BMC Genomics">
        <title>A manually annotated Actinidia chinensis var. chinensis (kiwifruit) genome highlights the challenges associated with draft genomes and gene prediction in plants.</title>
        <authorList>
            <person name="Pilkington S.M."/>
            <person name="Crowhurst R."/>
            <person name="Hilario E."/>
            <person name="Nardozza S."/>
            <person name="Fraser L."/>
            <person name="Peng Y."/>
            <person name="Gunaseelan K."/>
            <person name="Simpson R."/>
            <person name="Tahir J."/>
            <person name="Deroles S.C."/>
            <person name="Templeton K."/>
            <person name="Luo Z."/>
            <person name="Davy M."/>
            <person name="Cheng C."/>
            <person name="McNeilage M."/>
            <person name="Scaglione D."/>
            <person name="Liu Y."/>
            <person name="Zhang Q."/>
            <person name="Datson P."/>
            <person name="De Silva N."/>
            <person name="Gardiner S.E."/>
            <person name="Bassett H."/>
            <person name="Chagne D."/>
            <person name="McCallum J."/>
            <person name="Dzierzon H."/>
            <person name="Deng C."/>
            <person name="Wang Y.Y."/>
            <person name="Barron L."/>
            <person name="Manako K."/>
            <person name="Bowen J."/>
            <person name="Foster T.M."/>
            <person name="Erridge Z.A."/>
            <person name="Tiffin H."/>
            <person name="Waite C.N."/>
            <person name="Davies K.M."/>
            <person name="Grierson E.P."/>
            <person name="Laing W.A."/>
            <person name="Kirk R."/>
            <person name="Chen X."/>
            <person name="Wood M."/>
            <person name="Montefiori M."/>
            <person name="Brummell D.A."/>
            <person name="Schwinn K.E."/>
            <person name="Catanach A."/>
            <person name="Fullerton C."/>
            <person name="Li D."/>
            <person name="Meiyalaghan S."/>
            <person name="Nieuwenhuizen N."/>
            <person name="Read N."/>
            <person name="Prakash R."/>
            <person name="Hunter D."/>
            <person name="Zhang H."/>
            <person name="McKenzie M."/>
            <person name="Knabel M."/>
            <person name="Harris A."/>
            <person name="Allan A.C."/>
            <person name="Gleave A."/>
            <person name="Chen A."/>
            <person name="Janssen B.J."/>
            <person name="Plunkett B."/>
            <person name="Ampomah-Dwamena C."/>
            <person name="Voogd C."/>
            <person name="Leif D."/>
            <person name="Lafferty D."/>
            <person name="Souleyre E.J.F."/>
            <person name="Varkonyi-Gasic E."/>
            <person name="Gambi F."/>
            <person name="Hanley J."/>
            <person name="Yao J.L."/>
            <person name="Cheung J."/>
            <person name="David K.M."/>
            <person name="Warren B."/>
            <person name="Marsh K."/>
            <person name="Snowden K.C."/>
            <person name="Lin-Wang K."/>
            <person name="Brian L."/>
            <person name="Martinez-Sanchez M."/>
            <person name="Wang M."/>
            <person name="Ileperuma N."/>
            <person name="Macnee N."/>
            <person name="Campin R."/>
            <person name="McAtee P."/>
            <person name="Drummond R.S.M."/>
            <person name="Espley R.V."/>
            <person name="Ireland H.S."/>
            <person name="Wu R."/>
            <person name="Atkinson R.G."/>
            <person name="Karunairetnam S."/>
            <person name="Bulley S."/>
            <person name="Chunkath S."/>
            <person name="Hanley Z."/>
            <person name="Storey R."/>
            <person name="Thrimawithana A.H."/>
            <person name="Thomson S."/>
            <person name="David C."/>
            <person name="Testolin R."/>
            <person name="Huang H."/>
            <person name="Hellens R.P."/>
            <person name="Schaffer R.J."/>
        </authorList>
    </citation>
    <scope>NUCLEOTIDE SEQUENCE [LARGE SCALE GENOMIC DNA]</scope>
    <source>
        <strain evidence="4">cv. Red5</strain>
    </source>
</reference>
<evidence type="ECO:0000313" key="4">
    <source>
        <dbReference type="Proteomes" id="UP000241394"/>
    </source>
</evidence>
<dbReference type="GO" id="GO:0005536">
    <property type="term" value="F:D-glucose binding"/>
    <property type="evidence" value="ECO:0007669"/>
    <property type="project" value="InterPro"/>
</dbReference>
<keyword evidence="1" id="KW-0547">Nucleotide-binding</keyword>